<gene>
    <name evidence="2" type="ORF">O181_095919</name>
</gene>
<evidence type="ECO:0000313" key="3">
    <source>
        <dbReference type="Proteomes" id="UP000765509"/>
    </source>
</evidence>
<evidence type="ECO:0000256" key="1">
    <source>
        <dbReference type="SAM" id="MobiDB-lite"/>
    </source>
</evidence>
<dbReference type="Proteomes" id="UP000765509">
    <property type="component" value="Unassembled WGS sequence"/>
</dbReference>
<feature type="compositionally biased region" description="Basic and acidic residues" evidence="1">
    <location>
        <begin position="52"/>
        <end position="67"/>
    </location>
</feature>
<dbReference type="AlphaFoldDB" id="A0A9Q3PC77"/>
<accession>A0A9Q3PC77</accession>
<comment type="caution">
    <text evidence="2">The sequence shown here is derived from an EMBL/GenBank/DDBJ whole genome shotgun (WGS) entry which is preliminary data.</text>
</comment>
<sequence>MSRIGDWGETAYIHSYRRLLASRSLDQLASHPGTFDNLQELMGLTLELHTRYHERHKEKGGNKEKKPPVTGSNFLGPPKDSSSKKTHHKNNKKGKKFQFSKEKTHAALLNKDNKLIGS</sequence>
<protein>
    <submittedName>
        <fullName evidence="2">Uncharacterized protein</fullName>
    </submittedName>
</protein>
<name>A0A9Q3PC77_9BASI</name>
<keyword evidence="3" id="KW-1185">Reference proteome</keyword>
<evidence type="ECO:0000313" key="2">
    <source>
        <dbReference type="EMBL" id="MBW0556204.1"/>
    </source>
</evidence>
<feature type="compositionally biased region" description="Basic residues" evidence="1">
    <location>
        <begin position="84"/>
        <end position="98"/>
    </location>
</feature>
<organism evidence="2 3">
    <name type="scientific">Austropuccinia psidii MF-1</name>
    <dbReference type="NCBI Taxonomy" id="1389203"/>
    <lineage>
        <taxon>Eukaryota</taxon>
        <taxon>Fungi</taxon>
        <taxon>Dikarya</taxon>
        <taxon>Basidiomycota</taxon>
        <taxon>Pucciniomycotina</taxon>
        <taxon>Pucciniomycetes</taxon>
        <taxon>Pucciniales</taxon>
        <taxon>Sphaerophragmiaceae</taxon>
        <taxon>Austropuccinia</taxon>
    </lineage>
</organism>
<dbReference type="EMBL" id="AVOT02063553">
    <property type="protein sequence ID" value="MBW0556204.1"/>
    <property type="molecule type" value="Genomic_DNA"/>
</dbReference>
<feature type="compositionally biased region" description="Basic and acidic residues" evidence="1">
    <location>
        <begin position="99"/>
        <end position="118"/>
    </location>
</feature>
<proteinExistence type="predicted"/>
<dbReference type="OrthoDB" id="5552562at2759"/>
<reference evidence="2" key="1">
    <citation type="submission" date="2021-03" db="EMBL/GenBank/DDBJ databases">
        <title>Draft genome sequence of rust myrtle Austropuccinia psidii MF-1, a brazilian biotype.</title>
        <authorList>
            <person name="Quecine M.C."/>
            <person name="Pachon D.M.R."/>
            <person name="Bonatelli M.L."/>
            <person name="Correr F.H."/>
            <person name="Franceschini L.M."/>
            <person name="Leite T.F."/>
            <person name="Margarido G.R.A."/>
            <person name="Almeida C.A."/>
            <person name="Ferrarezi J.A."/>
            <person name="Labate C.A."/>
        </authorList>
    </citation>
    <scope>NUCLEOTIDE SEQUENCE</scope>
    <source>
        <strain evidence="2">MF-1</strain>
    </source>
</reference>
<feature type="region of interest" description="Disordered" evidence="1">
    <location>
        <begin position="52"/>
        <end position="118"/>
    </location>
</feature>